<evidence type="ECO:0000313" key="4">
    <source>
        <dbReference type="Proteomes" id="UP000053144"/>
    </source>
</evidence>
<protein>
    <submittedName>
        <fullName evidence="3">Uncharacterized protein</fullName>
    </submittedName>
</protein>
<dbReference type="Proteomes" id="UP000053144">
    <property type="component" value="Unassembled WGS sequence"/>
</dbReference>
<feature type="transmembrane region" description="Helical" evidence="2">
    <location>
        <begin position="127"/>
        <end position="149"/>
    </location>
</feature>
<organism evidence="3 4">
    <name type="scientific">Phaseolus angularis</name>
    <name type="common">Azuki bean</name>
    <name type="synonym">Vigna angularis</name>
    <dbReference type="NCBI Taxonomy" id="3914"/>
    <lineage>
        <taxon>Eukaryota</taxon>
        <taxon>Viridiplantae</taxon>
        <taxon>Streptophyta</taxon>
        <taxon>Embryophyta</taxon>
        <taxon>Tracheophyta</taxon>
        <taxon>Spermatophyta</taxon>
        <taxon>Magnoliopsida</taxon>
        <taxon>eudicotyledons</taxon>
        <taxon>Gunneridae</taxon>
        <taxon>Pentapetalae</taxon>
        <taxon>rosids</taxon>
        <taxon>fabids</taxon>
        <taxon>Fabales</taxon>
        <taxon>Fabaceae</taxon>
        <taxon>Papilionoideae</taxon>
        <taxon>50 kb inversion clade</taxon>
        <taxon>NPAAA clade</taxon>
        <taxon>indigoferoid/millettioid clade</taxon>
        <taxon>Phaseoleae</taxon>
        <taxon>Vigna</taxon>
    </lineage>
</organism>
<name>A0A0L9T770_PHAAN</name>
<reference evidence="4" key="1">
    <citation type="journal article" date="2015" name="Proc. Natl. Acad. Sci. U.S.A.">
        <title>Genome sequencing of adzuki bean (Vigna angularis) provides insight into high starch and low fat accumulation and domestication.</title>
        <authorList>
            <person name="Yang K."/>
            <person name="Tian Z."/>
            <person name="Chen C."/>
            <person name="Luo L."/>
            <person name="Zhao B."/>
            <person name="Wang Z."/>
            <person name="Yu L."/>
            <person name="Li Y."/>
            <person name="Sun Y."/>
            <person name="Li W."/>
            <person name="Chen Y."/>
            <person name="Li Y."/>
            <person name="Zhang Y."/>
            <person name="Ai D."/>
            <person name="Zhao J."/>
            <person name="Shang C."/>
            <person name="Ma Y."/>
            <person name="Wu B."/>
            <person name="Wang M."/>
            <person name="Gao L."/>
            <person name="Sun D."/>
            <person name="Zhang P."/>
            <person name="Guo F."/>
            <person name="Wang W."/>
            <person name="Li Y."/>
            <person name="Wang J."/>
            <person name="Varshney R.K."/>
            <person name="Wang J."/>
            <person name="Ling H.Q."/>
            <person name="Wan P."/>
        </authorList>
    </citation>
    <scope>NUCLEOTIDE SEQUENCE</scope>
    <source>
        <strain evidence="4">cv. Jingnong 6</strain>
    </source>
</reference>
<evidence type="ECO:0000313" key="3">
    <source>
        <dbReference type="EMBL" id="KOM26428.1"/>
    </source>
</evidence>
<evidence type="ECO:0000256" key="2">
    <source>
        <dbReference type="SAM" id="Phobius"/>
    </source>
</evidence>
<keyword evidence="2" id="KW-1133">Transmembrane helix</keyword>
<dbReference type="EMBL" id="KQ258321">
    <property type="protein sequence ID" value="KOM26428.1"/>
    <property type="molecule type" value="Genomic_DNA"/>
</dbReference>
<feature type="compositionally biased region" description="Polar residues" evidence="1">
    <location>
        <begin position="7"/>
        <end position="16"/>
    </location>
</feature>
<accession>A0A0L9T770</accession>
<feature type="region of interest" description="Disordered" evidence="1">
    <location>
        <begin position="1"/>
        <end position="22"/>
    </location>
</feature>
<evidence type="ECO:0000256" key="1">
    <source>
        <dbReference type="SAM" id="MobiDB-lite"/>
    </source>
</evidence>
<proteinExistence type="predicted"/>
<keyword evidence="2" id="KW-0812">Transmembrane</keyword>
<gene>
    <name evidence="3" type="ORF">LR48_Vigan272s001600</name>
</gene>
<dbReference type="AlphaFoldDB" id="A0A0L9T770"/>
<keyword evidence="2" id="KW-0472">Membrane</keyword>
<dbReference type="Gramene" id="KOM26428">
    <property type="protein sequence ID" value="KOM26428"/>
    <property type="gene ID" value="LR48_Vigan272s001600"/>
</dbReference>
<sequence length="237" mass="26765">MLCPLQQIGQEGSPTSKKTHLSEDDPLGALDELAKIISDASMIVHWDSTTFGSEAQIPLYLNQQDVREFASGRKEINITLIQLWMIKKGFNDVYGFIDPSMTHERNKFDDIQTYITTCFGMGNEIYFLPYILGPFLTFSATIFLSRATIFPHYYRCRWRVPPLLLESATAVVGERHHCRGRTTRSATAVVEDRHRCRWRASLLPLGSATVAMGERHHCRGKTTVVGEPCGVVLPSRC</sequence>